<protein>
    <submittedName>
        <fullName evidence="2">Uncharacterized protein</fullName>
    </submittedName>
</protein>
<feature type="region of interest" description="Disordered" evidence="1">
    <location>
        <begin position="724"/>
        <end position="762"/>
    </location>
</feature>
<sequence length="762" mass="81107">MGLYSCQEPEAAAGSHPSAPWPPSRVPSVPGRRGRPELSMEAGQDYYYEQGYGSRRRLIPPMYDEYGEILEEDYYYSPQIRGRGRGMRGRGGPKRVGFRDLPPEEEIEQAEPIEEAEPSKAAKKLKSVMKLSKFLAASKGGDQPSGAGGSPWKRAKMLKMFGGKKKDDDYAKLMSARRIDSLDSLTDGPALTGPIDSKVETRSKLGKVFKKINLGAKLQGRSMSAEEEGSQAASEDDKKSKVSISVTESEAEASGSGEERERGTDEESSGDKDYLKVDLDKDLDRESTVDSDEEAEESGEEKSEEEEGSEKESEKETEDEEDEEEPSGGTEESGSSARSSVRSSATQASKGSGAGSGSGSRSGSESASETVSESAGESRRSSQRTQKSSEDLSEPESGTGTASDSEAGSGSEEAPSHRSSQQSGSEASGGSSGKSQMSDQSSVASEESSGGSRSASGSQRSRKSTVTPSEATITEESEEEEEEEEAVEESKESSSEQSDASSSRRSSVSSEEAGPSAPVKSPSYPTEIKSMSATSDETYGGLSPITEVDEDAISSDSSESGRRKRIKLVVDGDTGTSSTGEESTTETPQSSLPKPNSHGNINGSIYLAQNGTIVRTRRTPLPNNLKSGSPCRLAEHFKKLDKLGITLEEPPSPVSSTDGTLNGTENGTSVPVFANVDVNLNTCPSAGSLGSGIVVLKTFGPRTNVSKAVIDRNNSRISLEQETCVDNHKDSRSTPESQSEHTDEGELWMGPWNNLHIPMTKL</sequence>
<feature type="compositionally biased region" description="Basic and acidic residues" evidence="1">
    <location>
        <begin position="725"/>
        <end position="744"/>
    </location>
</feature>
<dbReference type="Proteomes" id="UP001497482">
    <property type="component" value="Chromosome 13"/>
</dbReference>
<evidence type="ECO:0000313" key="2">
    <source>
        <dbReference type="EMBL" id="CAL1577525.1"/>
    </source>
</evidence>
<feature type="compositionally biased region" description="Basic and acidic residues" evidence="1">
    <location>
        <begin position="257"/>
        <end position="288"/>
    </location>
</feature>
<dbReference type="EMBL" id="OZ035835">
    <property type="protein sequence ID" value="CAL1577525.1"/>
    <property type="molecule type" value="Genomic_DNA"/>
</dbReference>
<feature type="compositionally biased region" description="Basic residues" evidence="1">
    <location>
        <begin position="82"/>
        <end position="93"/>
    </location>
</feature>
<feature type="compositionally biased region" description="Low complexity" evidence="1">
    <location>
        <begin position="361"/>
        <end position="375"/>
    </location>
</feature>
<dbReference type="AlphaFoldDB" id="A0AAV2JLP1"/>
<proteinExistence type="predicted"/>
<feature type="region of interest" description="Disordered" evidence="1">
    <location>
        <begin position="1"/>
        <end position="42"/>
    </location>
</feature>
<feature type="compositionally biased region" description="Low complexity" evidence="1">
    <location>
        <begin position="571"/>
        <end position="587"/>
    </location>
</feature>
<evidence type="ECO:0000313" key="3">
    <source>
        <dbReference type="Proteomes" id="UP001497482"/>
    </source>
</evidence>
<evidence type="ECO:0000256" key="1">
    <source>
        <dbReference type="SAM" id="MobiDB-lite"/>
    </source>
</evidence>
<reference evidence="2 3" key="1">
    <citation type="submission" date="2024-04" db="EMBL/GenBank/DDBJ databases">
        <authorList>
            <person name="Waldvogel A.-M."/>
            <person name="Schoenle A."/>
        </authorList>
    </citation>
    <scope>NUCLEOTIDE SEQUENCE [LARGE SCALE GENOMIC DNA]</scope>
</reference>
<feature type="compositionally biased region" description="Low complexity" evidence="1">
    <location>
        <begin position="495"/>
        <end position="512"/>
    </location>
</feature>
<name>A0AAV2JLP1_KNICA</name>
<feature type="compositionally biased region" description="Polar residues" evidence="1">
    <location>
        <begin position="588"/>
        <end position="604"/>
    </location>
</feature>
<feature type="region of interest" description="Disordered" evidence="1">
    <location>
        <begin position="216"/>
        <end position="604"/>
    </location>
</feature>
<feature type="compositionally biased region" description="Acidic residues" evidence="1">
    <location>
        <begin position="473"/>
        <end position="487"/>
    </location>
</feature>
<feature type="compositionally biased region" description="Low complexity" evidence="1">
    <location>
        <begin position="397"/>
        <end position="459"/>
    </location>
</feature>
<feature type="compositionally biased region" description="Low complexity" evidence="1">
    <location>
        <begin position="327"/>
        <end position="351"/>
    </location>
</feature>
<feature type="region of interest" description="Disordered" evidence="1">
    <location>
        <begin position="80"/>
        <end position="122"/>
    </location>
</feature>
<gene>
    <name evidence="2" type="ORF">KC01_LOCUS8865</name>
</gene>
<accession>A0AAV2JLP1</accession>
<organism evidence="2 3">
    <name type="scientific">Knipowitschia caucasica</name>
    <name type="common">Caucasian dwarf goby</name>
    <name type="synonym">Pomatoschistus caucasicus</name>
    <dbReference type="NCBI Taxonomy" id="637954"/>
    <lineage>
        <taxon>Eukaryota</taxon>
        <taxon>Metazoa</taxon>
        <taxon>Chordata</taxon>
        <taxon>Craniata</taxon>
        <taxon>Vertebrata</taxon>
        <taxon>Euteleostomi</taxon>
        <taxon>Actinopterygii</taxon>
        <taxon>Neopterygii</taxon>
        <taxon>Teleostei</taxon>
        <taxon>Neoteleostei</taxon>
        <taxon>Acanthomorphata</taxon>
        <taxon>Gobiaria</taxon>
        <taxon>Gobiiformes</taxon>
        <taxon>Gobioidei</taxon>
        <taxon>Gobiidae</taxon>
        <taxon>Gobiinae</taxon>
        <taxon>Knipowitschia</taxon>
    </lineage>
</organism>
<feature type="region of interest" description="Disordered" evidence="1">
    <location>
        <begin position="178"/>
        <end position="199"/>
    </location>
</feature>
<feature type="compositionally biased region" description="Acidic residues" evidence="1">
    <location>
        <begin position="289"/>
        <end position="326"/>
    </location>
</feature>
<feature type="compositionally biased region" description="Acidic residues" evidence="1">
    <location>
        <begin position="103"/>
        <end position="116"/>
    </location>
</feature>
<keyword evidence="3" id="KW-1185">Reference proteome</keyword>